<dbReference type="GO" id="GO:0006508">
    <property type="term" value="P:proteolysis"/>
    <property type="evidence" value="ECO:0007669"/>
    <property type="project" value="UniProtKB-KW"/>
</dbReference>
<keyword evidence="2" id="KW-0472">Membrane</keyword>
<keyword evidence="4" id="KW-0378">Hydrolase</keyword>
<dbReference type="EMBL" id="JPGB01000004">
    <property type="protein sequence ID" value="KEQ50544.1"/>
    <property type="molecule type" value="Genomic_DNA"/>
</dbReference>
<gene>
    <name evidence="4" type="ORF">SK143_0598</name>
</gene>
<feature type="domain" description="CAAX prenyl protease 2/Lysostaphin resistance protein A-like" evidence="3">
    <location>
        <begin position="110"/>
        <end position="210"/>
    </location>
</feature>
<dbReference type="GO" id="GO:0004175">
    <property type="term" value="F:endopeptidase activity"/>
    <property type="evidence" value="ECO:0007669"/>
    <property type="project" value="UniProtKB-ARBA"/>
</dbReference>
<dbReference type="Pfam" id="PF02517">
    <property type="entry name" value="Rce1-like"/>
    <property type="match status" value="1"/>
</dbReference>
<dbReference type="AlphaFoldDB" id="A0A081R5S1"/>
<evidence type="ECO:0000259" key="3">
    <source>
        <dbReference type="Pfam" id="PF02517"/>
    </source>
</evidence>
<keyword evidence="2" id="KW-0812">Transmembrane</keyword>
<feature type="transmembrane region" description="Helical" evidence="2">
    <location>
        <begin position="106"/>
        <end position="124"/>
    </location>
</feature>
<protein>
    <submittedName>
        <fullName evidence="4">CAAX amino terminal protease self-immunity family protein</fullName>
    </submittedName>
</protein>
<accession>A0A081R5S1</accession>
<feature type="transmembrane region" description="Helical" evidence="2">
    <location>
        <begin position="40"/>
        <end position="62"/>
    </location>
</feature>
<dbReference type="PANTHER" id="PTHR35797">
    <property type="entry name" value="PROTEASE-RELATED"/>
    <property type="match status" value="1"/>
</dbReference>
<proteinExistence type="inferred from homology"/>
<keyword evidence="2" id="KW-1133">Transmembrane helix</keyword>
<dbReference type="InterPro" id="IPR042150">
    <property type="entry name" value="MmRce1-like"/>
</dbReference>
<comment type="similarity">
    <text evidence="1">Belongs to the UPF0177 family.</text>
</comment>
<feature type="transmembrane region" description="Helical" evidence="2">
    <location>
        <begin position="170"/>
        <end position="190"/>
    </location>
</feature>
<name>A0A081R5S1_STROR</name>
<feature type="transmembrane region" description="Helical" evidence="2">
    <location>
        <begin position="7"/>
        <end position="28"/>
    </location>
</feature>
<comment type="caution">
    <text evidence="4">The sequence shown here is derived from an EMBL/GenBank/DDBJ whole genome shotgun (WGS) entry which is preliminary data.</text>
</comment>
<dbReference type="Proteomes" id="UP000028098">
    <property type="component" value="Unassembled WGS sequence"/>
</dbReference>
<dbReference type="PATRIC" id="fig|1303.44.peg.557"/>
<organism evidence="4 5">
    <name type="scientific">Streptococcus oralis</name>
    <dbReference type="NCBI Taxonomy" id="1303"/>
    <lineage>
        <taxon>Bacteria</taxon>
        <taxon>Bacillati</taxon>
        <taxon>Bacillota</taxon>
        <taxon>Bacilli</taxon>
        <taxon>Lactobacillales</taxon>
        <taxon>Streptococcaceae</taxon>
        <taxon>Streptococcus</taxon>
    </lineage>
</organism>
<evidence type="ECO:0000256" key="1">
    <source>
        <dbReference type="ARBA" id="ARBA00009067"/>
    </source>
</evidence>
<evidence type="ECO:0000256" key="2">
    <source>
        <dbReference type="SAM" id="Phobius"/>
    </source>
</evidence>
<feature type="transmembrane region" description="Helical" evidence="2">
    <location>
        <begin position="221"/>
        <end position="238"/>
    </location>
</feature>
<sequence length="248" mass="29181">MKRNKAITVYLLGTFSQIVSVCLLFFLLNHFSVQSNLLTILGIILGGISSALWGIIVANHYFHIHFKKIVNDFFNIHTSYKHYLLSFSLIILDFSFLMFGGQIVEFSWYLPFLMFFKFIVFGGIEEIGWRYVFQPILQEKLPYFYSTILTFFSWSIWHLLFFYIDGSLATLQILPFLFGLLTNSFILSALYNKTKNLWICVMTHSIINVLSQLTMDTDRSETYLIKIFIILVSCYMVVHKKDEYSRYK</sequence>
<evidence type="ECO:0000313" key="5">
    <source>
        <dbReference type="Proteomes" id="UP000028098"/>
    </source>
</evidence>
<dbReference type="InterPro" id="IPR003675">
    <property type="entry name" value="Rce1/LyrA-like_dom"/>
</dbReference>
<reference evidence="4 5" key="1">
    <citation type="submission" date="2014-05" db="EMBL/GenBank/DDBJ databases">
        <authorList>
            <person name="Daugherty S.C."/>
            <person name="Tallon L.J."/>
            <person name="Sadzewicz L."/>
            <person name="Kilian M."/>
            <person name="Tettelin H."/>
        </authorList>
    </citation>
    <scope>NUCLEOTIDE SEQUENCE [LARGE SCALE GENOMIC DNA]</scope>
    <source>
        <strain evidence="4 5">SK143</strain>
    </source>
</reference>
<dbReference type="GO" id="GO:0080120">
    <property type="term" value="P:CAAX-box protein maturation"/>
    <property type="evidence" value="ECO:0007669"/>
    <property type="project" value="UniProtKB-ARBA"/>
</dbReference>
<evidence type="ECO:0000313" key="4">
    <source>
        <dbReference type="EMBL" id="KEQ50544.1"/>
    </source>
</evidence>
<feature type="transmembrane region" description="Helical" evidence="2">
    <location>
        <begin position="83"/>
        <end position="100"/>
    </location>
</feature>
<keyword evidence="4" id="KW-0645">Protease</keyword>
<feature type="transmembrane region" description="Helical" evidence="2">
    <location>
        <begin position="144"/>
        <end position="164"/>
    </location>
</feature>
<dbReference type="RefSeq" id="WP_042902269.1">
    <property type="nucleotide sequence ID" value="NZ_JPGB01000004.1"/>
</dbReference>
<dbReference type="PANTHER" id="PTHR35797:SF1">
    <property type="entry name" value="PROTEASE"/>
    <property type="match status" value="1"/>
</dbReference>